<accession>A0AAX4JHY3</accession>
<protein>
    <submittedName>
        <fullName evidence="1">Uncharacterized protein</fullName>
    </submittedName>
</protein>
<reference evidence="1" key="1">
    <citation type="submission" date="2024-01" db="EMBL/GenBank/DDBJ databases">
        <authorList>
            <person name="Zhu Q."/>
        </authorList>
    </citation>
    <scope>NUCLEOTIDE SEQUENCE</scope>
</reference>
<name>A0AAX4JHY3_9CAUD</name>
<proteinExistence type="predicted"/>
<evidence type="ECO:0000313" key="2">
    <source>
        <dbReference type="Proteomes" id="UP001432380"/>
    </source>
</evidence>
<dbReference type="EMBL" id="PP079243">
    <property type="protein sequence ID" value="WVK90008.1"/>
    <property type="molecule type" value="Genomic_DNA"/>
</dbReference>
<organism evidence="1 2">
    <name type="scientific">Burkholderia phage vB_BpP_HN02</name>
    <dbReference type="NCBI Taxonomy" id="3116925"/>
    <lineage>
        <taxon>Viruses</taxon>
        <taxon>Duplodnaviria</taxon>
        <taxon>Heunggongvirae</taxon>
        <taxon>Uroviricota</taxon>
        <taxon>Caudoviricetes</taxon>
        <taxon>Schitoviridae</taxon>
    </lineage>
</organism>
<sequence>MRNAFQDDENKSAMVDLGLGNAFPIVREVYKNLQKLTYVAEHLGELRPKDIELIENTANRTLDWRPDRP</sequence>
<evidence type="ECO:0000313" key="1">
    <source>
        <dbReference type="EMBL" id="WVK90008.1"/>
    </source>
</evidence>
<dbReference type="Proteomes" id="UP001432380">
    <property type="component" value="Segment"/>
</dbReference>